<accession>A0ABT9R9M0</accession>
<sequence>MSRVRITMDNAALREVAAHTAAGREPRLDARTTQVVGRIGAGHGGRPVEEVEEALRAALLQLPGVQQFDGAQIGRWARRISLRQDPLAEP</sequence>
<dbReference type="Proteomes" id="UP001230426">
    <property type="component" value="Unassembled WGS sequence"/>
</dbReference>
<gene>
    <name evidence="1" type="ORF">J2S55_005202</name>
</gene>
<keyword evidence="2" id="KW-1185">Reference proteome</keyword>
<dbReference type="EMBL" id="JAUSRB010000002">
    <property type="protein sequence ID" value="MDP9865936.1"/>
    <property type="molecule type" value="Genomic_DNA"/>
</dbReference>
<name>A0ABT9R9M0_9ACTN</name>
<dbReference type="RefSeq" id="WP_306865875.1">
    <property type="nucleotide sequence ID" value="NZ_JAUSRB010000002.1"/>
</dbReference>
<protein>
    <submittedName>
        <fullName evidence="1">Uncharacterized protein</fullName>
    </submittedName>
</protein>
<organism evidence="1 2">
    <name type="scientific">Streptosporangium brasiliense</name>
    <dbReference type="NCBI Taxonomy" id="47480"/>
    <lineage>
        <taxon>Bacteria</taxon>
        <taxon>Bacillati</taxon>
        <taxon>Actinomycetota</taxon>
        <taxon>Actinomycetes</taxon>
        <taxon>Streptosporangiales</taxon>
        <taxon>Streptosporangiaceae</taxon>
        <taxon>Streptosporangium</taxon>
    </lineage>
</organism>
<comment type="caution">
    <text evidence="1">The sequence shown here is derived from an EMBL/GenBank/DDBJ whole genome shotgun (WGS) entry which is preliminary data.</text>
</comment>
<reference evidence="1 2" key="1">
    <citation type="submission" date="2023-07" db="EMBL/GenBank/DDBJ databases">
        <title>Sequencing the genomes of 1000 actinobacteria strains.</title>
        <authorList>
            <person name="Klenk H.-P."/>
        </authorList>
    </citation>
    <scope>NUCLEOTIDE SEQUENCE [LARGE SCALE GENOMIC DNA]</scope>
    <source>
        <strain evidence="1 2">DSM 44109</strain>
    </source>
</reference>
<proteinExistence type="predicted"/>
<evidence type="ECO:0000313" key="2">
    <source>
        <dbReference type="Proteomes" id="UP001230426"/>
    </source>
</evidence>
<evidence type="ECO:0000313" key="1">
    <source>
        <dbReference type="EMBL" id="MDP9865936.1"/>
    </source>
</evidence>